<evidence type="ECO:0000256" key="7">
    <source>
        <dbReference type="ARBA" id="ARBA00023180"/>
    </source>
</evidence>
<dbReference type="EMBL" id="PKMF04000235">
    <property type="protein sequence ID" value="KAK7841709.1"/>
    <property type="molecule type" value="Genomic_DNA"/>
</dbReference>
<dbReference type="Gene3D" id="3.80.10.10">
    <property type="entry name" value="Ribonuclease Inhibitor"/>
    <property type="match status" value="1"/>
</dbReference>
<comment type="caution">
    <text evidence="8">The sequence shown here is derived from an EMBL/GenBank/DDBJ whole genome shotgun (WGS) entry which is preliminary data.</text>
</comment>
<evidence type="ECO:0000256" key="3">
    <source>
        <dbReference type="ARBA" id="ARBA00022729"/>
    </source>
</evidence>
<gene>
    <name evidence="8" type="primary">RLP24_0</name>
    <name evidence="8" type="ORF">CFP56_014997</name>
</gene>
<protein>
    <submittedName>
        <fullName evidence="8">Receptor like protein 24</fullName>
    </submittedName>
</protein>
<reference evidence="8 9" key="1">
    <citation type="journal article" date="2018" name="Sci. Data">
        <title>The draft genome sequence of cork oak.</title>
        <authorList>
            <person name="Ramos A.M."/>
            <person name="Usie A."/>
            <person name="Barbosa P."/>
            <person name="Barros P.M."/>
            <person name="Capote T."/>
            <person name="Chaves I."/>
            <person name="Simoes F."/>
            <person name="Abreu I."/>
            <person name="Carrasquinho I."/>
            <person name="Faro C."/>
            <person name="Guimaraes J.B."/>
            <person name="Mendonca D."/>
            <person name="Nobrega F."/>
            <person name="Rodrigues L."/>
            <person name="Saibo N.J.M."/>
            <person name="Varela M.C."/>
            <person name="Egas C."/>
            <person name="Matos J."/>
            <person name="Miguel C.M."/>
            <person name="Oliveira M.M."/>
            <person name="Ricardo C.P."/>
            <person name="Goncalves S."/>
        </authorList>
    </citation>
    <scope>NUCLEOTIDE SEQUENCE [LARGE SCALE GENOMIC DNA]</scope>
    <source>
        <strain evidence="9">cv. HL8</strain>
    </source>
</reference>
<evidence type="ECO:0000313" key="8">
    <source>
        <dbReference type="EMBL" id="KAK7841709.1"/>
    </source>
</evidence>
<keyword evidence="9" id="KW-1185">Reference proteome</keyword>
<evidence type="ECO:0000256" key="1">
    <source>
        <dbReference type="ARBA" id="ARBA00004479"/>
    </source>
</evidence>
<accession>A0AAW0KT62</accession>
<proteinExistence type="predicted"/>
<evidence type="ECO:0000256" key="5">
    <source>
        <dbReference type="ARBA" id="ARBA00023136"/>
    </source>
</evidence>
<dbReference type="SUPFAM" id="SSF52058">
    <property type="entry name" value="L domain-like"/>
    <property type="match status" value="1"/>
</dbReference>
<dbReference type="InterPro" id="IPR001611">
    <property type="entry name" value="Leu-rich_rpt"/>
</dbReference>
<dbReference type="Pfam" id="PF13855">
    <property type="entry name" value="LRR_8"/>
    <property type="match status" value="1"/>
</dbReference>
<dbReference type="PANTHER" id="PTHR48061">
    <property type="entry name" value="LEUCINE-RICH REPEAT RECEPTOR PROTEIN KINASE EMS1-LIKE-RELATED"/>
    <property type="match status" value="1"/>
</dbReference>
<name>A0AAW0KT62_QUESU</name>
<dbReference type="InterPro" id="IPR046956">
    <property type="entry name" value="RLP23-like"/>
</dbReference>
<keyword evidence="7" id="KW-0325">Glycoprotein</keyword>
<evidence type="ECO:0000256" key="4">
    <source>
        <dbReference type="ARBA" id="ARBA00022989"/>
    </source>
</evidence>
<dbReference type="Pfam" id="PF00560">
    <property type="entry name" value="LRR_1"/>
    <property type="match status" value="1"/>
</dbReference>
<keyword evidence="5" id="KW-0472">Membrane</keyword>
<comment type="subcellular location">
    <subcellularLocation>
        <location evidence="1">Membrane</location>
        <topology evidence="1">Single-pass type I membrane protein</topology>
    </subcellularLocation>
</comment>
<dbReference type="GO" id="GO:0016020">
    <property type="term" value="C:membrane"/>
    <property type="evidence" value="ECO:0007669"/>
    <property type="project" value="UniProtKB-SubCell"/>
</dbReference>
<dbReference type="PANTHER" id="PTHR48061:SF2">
    <property type="entry name" value="RECEPTOR LIKE PROTEIN 30-LIKE"/>
    <property type="match status" value="1"/>
</dbReference>
<evidence type="ECO:0000313" key="9">
    <source>
        <dbReference type="Proteomes" id="UP000237347"/>
    </source>
</evidence>
<evidence type="ECO:0000256" key="2">
    <source>
        <dbReference type="ARBA" id="ARBA00022692"/>
    </source>
</evidence>
<organism evidence="8 9">
    <name type="scientific">Quercus suber</name>
    <name type="common">Cork oak</name>
    <dbReference type="NCBI Taxonomy" id="58331"/>
    <lineage>
        <taxon>Eukaryota</taxon>
        <taxon>Viridiplantae</taxon>
        <taxon>Streptophyta</taxon>
        <taxon>Embryophyta</taxon>
        <taxon>Tracheophyta</taxon>
        <taxon>Spermatophyta</taxon>
        <taxon>Magnoliopsida</taxon>
        <taxon>eudicotyledons</taxon>
        <taxon>Gunneridae</taxon>
        <taxon>Pentapetalae</taxon>
        <taxon>rosids</taxon>
        <taxon>fabids</taxon>
        <taxon>Fagales</taxon>
        <taxon>Fagaceae</taxon>
        <taxon>Quercus</taxon>
    </lineage>
</organism>
<dbReference type="Proteomes" id="UP000237347">
    <property type="component" value="Unassembled WGS sequence"/>
</dbReference>
<keyword evidence="4" id="KW-1133">Transmembrane helix</keyword>
<keyword evidence="3" id="KW-0732">Signal</keyword>
<dbReference type="AlphaFoldDB" id="A0AAW0KT62"/>
<evidence type="ECO:0000256" key="6">
    <source>
        <dbReference type="ARBA" id="ARBA00023170"/>
    </source>
</evidence>
<keyword evidence="6 8" id="KW-0675">Receptor</keyword>
<sequence>MNNFNSAIPASVAYFFSLSSNKFHGGIPQSLCNAIYLQVLDLSNNILDGMIPQCLIEMSELRIRGAGCKEKQTHDTFSGNCGLQTLNLNKNLLEGTVPRSLGNCKSLEIFDIGNNYIEDTLPCHLRSISRLRVLVLRSNKFYGSIHCEGSNAPWPMLQILDLASNHFTGNDKHEDVAQSELKHLEFEVQGIPQYHYLDVTTVHEGQEMELSINWNCLSAELGFVFGFGLVIGHLSFGRGGGYCITNMLMTFFSESTYSYTLGATTLSNAST</sequence>
<keyword evidence="2" id="KW-0812">Transmembrane</keyword>
<dbReference type="InterPro" id="IPR032675">
    <property type="entry name" value="LRR_dom_sf"/>
</dbReference>